<keyword evidence="1 2" id="KW-0436">Ligase</keyword>
<keyword evidence="1" id="KW-0093">Biotin biosynthesis</keyword>
<dbReference type="GO" id="GO:0004141">
    <property type="term" value="F:dethiobiotin synthase activity"/>
    <property type="evidence" value="ECO:0007669"/>
    <property type="project" value="UniProtKB-UniRule"/>
</dbReference>
<dbReference type="CDD" id="cd03109">
    <property type="entry name" value="DTBS"/>
    <property type="match status" value="1"/>
</dbReference>
<dbReference type="Proteomes" id="UP000606580">
    <property type="component" value="Unassembled WGS sequence"/>
</dbReference>
<dbReference type="InterPro" id="IPR004472">
    <property type="entry name" value="DTB_synth_BioD"/>
</dbReference>
<dbReference type="NCBIfam" id="TIGR00347">
    <property type="entry name" value="bioD"/>
    <property type="match status" value="1"/>
</dbReference>
<dbReference type="GO" id="GO:0005829">
    <property type="term" value="C:cytosol"/>
    <property type="evidence" value="ECO:0007669"/>
    <property type="project" value="TreeGrafter"/>
</dbReference>
<sequence length="220" mass="23776">MWAIVTGVFITGTDTDVGKTVVATAIVKSLVAEGIDVGVMKPIETGGGDDAQKLQEAASSTDSIDLVCPYRLKHALAPMIAAELENTTLNIQKIIDCYNLLSSRHEIVVVEGAGGVAVPITQELLISDLIAMLHIPSIVVGRARLGTINHTVLTVEHLQHKNIRVIAIVLNGSKGDEAEIDNPRVIQQMTTIKHIYTTPQVVDPFNHFFDLEGLRTIITK</sequence>
<dbReference type="UniPathway" id="UPA00078">
    <property type="reaction ID" value="UER00161"/>
</dbReference>
<dbReference type="PANTHER" id="PTHR43210">
    <property type="entry name" value="DETHIOBIOTIN SYNTHETASE"/>
    <property type="match status" value="1"/>
</dbReference>
<feature type="binding site" evidence="1">
    <location>
        <position position="50"/>
    </location>
    <ligand>
        <name>ATP</name>
        <dbReference type="ChEBI" id="CHEBI:30616"/>
    </ligand>
</feature>
<proteinExistence type="inferred from homology"/>
<comment type="subcellular location">
    <subcellularLocation>
        <location evidence="1">Cytoplasm</location>
    </subcellularLocation>
</comment>
<dbReference type="SUPFAM" id="SSF52540">
    <property type="entry name" value="P-loop containing nucleoside triphosphate hydrolases"/>
    <property type="match status" value="1"/>
</dbReference>
<feature type="binding site" evidence="1">
    <location>
        <begin position="111"/>
        <end position="114"/>
    </location>
    <ligand>
        <name>ATP</name>
        <dbReference type="ChEBI" id="CHEBI:30616"/>
    </ligand>
</feature>
<comment type="caution">
    <text evidence="1">Lacks conserved residue(s) required for the propagation of feature annotation.</text>
</comment>
<keyword evidence="1" id="KW-0479">Metal-binding</keyword>
<comment type="subunit">
    <text evidence="1">Homodimer.</text>
</comment>
<feature type="binding site" evidence="1">
    <location>
        <position position="20"/>
    </location>
    <ligand>
        <name>Mg(2+)</name>
        <dbReference type="ChEBI" id="CHEBI:18420"/>
    </ligand>
</feature>
<dbReference type="GO" id="GO:0005524">
    <property type="term" value="F:ATP binding"/>
    <property type="evidence" value="ECO:0007669"/>
    <property type="project" value="UniProtKB-UniRule"/>
</dbReference>
<dbReference type="PANTHER" id="PTHR43210:SF5">
    <property type="entry name" value="DETHIOBIOTIN SYNTHETASE"/>
    <property type="match status" value="1"/>
</dbReference>
<feature type="binding site" evidence="1">
    <location>
        <begin position="16"/>
        <end position="21"/>
    </location>
    <ligand>
        <name>ATP</name>
        <dbReference type="ChEBI" id="CHEBI:30616"/>
    </ligand>
</feature>
<comment type="cofactor">
    <cofactor evidence="1">
        <name>Mg(2+)</name>
        <dbReference type="ChEBI" id="CHEBI:18420"/>
    </cofactor>
</comment>
<evidence type="ECO:0000313" key="2">
    <source>
        <dbReference type="EMBL" id="NMG83113.1"/>
    </source>
</evidence>
<name>A0A848D9A9_9EURY</name>
<evidence type="ECO:0000256" key="1">
    <source>
        <dbReference type="HAMAP-Rule" id="MF_00336"/>
    </source>
</evidence>
<feature type="binding site" evidence="1">
    <location>
        <position position="206"/>
    </location>
    <ligand>
        <name>ATP</name>
        <dbReference type="ChEBI" id="CHEBI:30616"/>
    </ligand>
</feature>
<feature type="binding site" evidence="1">
    <location>
        <position position="111"/>
    </location>
    <ligand>
        <name>Mg(2+)</name>
        <dbReference type="ChEBI" id="CHEBI:18420"/>
    </ligand>
</feature>
<evidence type="ECO:0000313" key="3">
    <source>
        <dbReference type="Proteomes" id="UP000606580"/>
    </source>
</evidence>
<keyword evidence="1" id="KW-0963">Cytoplasm</keyword>
<dbReference type="InterPro" id="IPR027417">
    <property type="entry name" value="P-loop_NTPase"/>
</dbReference>
<dbReference type="EC" id="6.3.3.3" evidence="1"/>
<feature type="binding site" evidence="1">
    <location>
        <position position="45"/>
    </location>
    <ligand>
        <name>substrate</name>
    </ligand>
</feature>
<protein>
    <recommendedName>
        <fullName evidence="1">ATP-dependent dethiobiotin synthetase BioD</fullName>
        <ecNumber evidence="1">6.3.3.3</ecNumber>
    </recommendedName>
    <alternativeName>
        <fullName evidence="1">DTB synthetase</fullName>
        <shortName evidence="1">DTBS</shortName>
    </alternativeName>
    <alternativeName>
        <fullName evidence="1">Dethiobiotin synthase</fullName>
    </alternativeName>
</protein>
<feature type="active site" evidence="1">
    <location>
        <position position="41"/>
    </location>
</feature>
<organism evidence="2 3">
    <name type="scientific">Candidatus Ethanoperedens thermophilum</name>
    <dbReference type="NCBI Taxonomy" id="2766897"/>
    <lineage>
        <taxon>Archaea</taxon>
        <taxon>Methanobacteriati</taxon>
        <taxon>Methanobacteriota</taxon>
        <taxon>Stenosarchaea group</taxon>
        <taxon>Methanomicrobia</taxon>
        <taxon>Methanosarcinales</taxon>
        <taxon>Methanosarcinales incertae sedis</taxon>
        <taxon>GOM Arc I cluster</taxon>
        <taxon>Candidatus Ethanoperedens</taxon>
    </lineage>
</organism>
<accession>A0A848D9A9</accession>
<comment type="catalytic activity">
    <reaction evidence="1">
        <text>(7R,8S)-7,8-diammoniononanoate + CO2 + ATP = (4R,5S)-dethiobiotin + ADP + phosphate + 3 H(+)</text>
        <dbReference type="Rhea" id="RHEA:15805"/>
        <dbReference type="ChEBI" id="CHEBI:15378"/>
        <dbReference type="ChEBI" id="CHEBI:16526"/>
        <dbReference type="ChEBI" id="CHEBI:30616"/>
        <dbReference type="ChEBI" id="CHEBI:43474"/>
        <dbReference type="ChEBI" id="CHEBI:149469"/>
        <dbReference type="ChEBI" id="CHEBI:149473"/>
        <dbReference type="ChEBI" id="CHEBI:456216"/>
        <dbReference type="EC" id="6.3.3.3"/>
    </reaction>
</comment>
<dbReference type="EMBL" id="WNEG01000051">
    <property type="protein sequence ID" value="NMG83113.1"/>
    <property type="molecule type" value="Genomic_DNA"/>
</dbReference>
<comment type="function">
    <text evidence="1">Catalyzes a mechanistically unusual reaction, the ATP-dependent insertion of CO2 between the N7 and N8 nitrogen atoms of 7,8-diaminopelargonic acid (DAPA, also called 7,8-diammoniononanoate) to form a ureido ring.</text>
</comment>
<dbReference type="Gene3D" id="3.40.50.300">
    <property type="entry name" value="P-loop containing nucleotide triphosphate hydrolases"/>
    <property type="match status" value="1"/>
</dbReference>
<keyword evidence="1" id="KW-0460">Magnesium</keyword>
<keyword evidence="1" id="KW-0067">ATP-binding</keyword>
<keyword evidence="1" id="KW-0547">Nucleotide-binding</keyword>
<dbReference type="PIRSF" id="PIRSF006755">
    <property type="entry name" value="DTB_synth"/>
    <property type="match status" value="1"/>
</dbReference>
<comment type="similarity">
    <text evidence="1">Belongs to the dethiobiotin synthetase family.</text>
</comment>
<dbReference type="GO" id="GO:0009102">
    <property type="term" value="P:biotin biosynthetic process"/>
    <property type="evidence" value="ECO:0007669"/>
    <property type="project" value="UniProtKB-UniRule"/>
</dbReference>
<dbReference type="GO" id="GO:0000287">
    <property type="term" value="F:magnesium ion binding"/>
    <property type="evidence" value="ECO:0007669"/>
    <property type="project" value="UniProtKB-UniRule"/>
</dbReference>
<gene>
    <name evidence="1 2" type="primary">bioD</name>
    <name evidence="2" type="ORF">GIS02_02775</name>
</gene>
<feature type="binding site" evidence="1">
    <location>
        <position position="50"/>
    </location>
    <ligand>
        <name>Mg(2+)</name>
        <dbReference type="ChEBI" id="CHEBI:18420"/>
    </ligand>
</feature>
<comment type="pathway">
    <text evidence="1">Cofactor biosynthesis; biotin biosynthesis; biotin from 7,8-diaminononanoate: step 1/2.</text>
</comment>
<dbReference type="HAMAP" id="MF_00336">
    <property type="entry name" value="BioD"/>
    <property type="match status" value="1"/>
</dbReference>
<dbReference type="AlphaFoldDB" id="A0A848D9A9"/>
<comment type="caution">
    <text evidence="2">The sequence shown here is derived from an EMBL/GenBank/DDBJ whole genome shotgun (WGS) entry which is preliminary data.</text>
</comment>
<reference evidence="2" key="1">
    <citation type="journal article" date="2020" name="MBio">
        <title>'Candidatus Ethanoperedens,' a Thermophilic Genus of Archaea Mediating the Anaerobic Oxidation of Ethane.</title>
        <authorList>
            <person name="Hahn C.J."/>
            <person name="Laso-Perez R."/>
            <person name="Vulcano F."/>
            <person name="Vaziourakis K.M."/>
            <person name="Stokke R."/>
            <person name="Steen I.H."/>
            <person name="Teske A."/>
            <person name="Boetius A."/>
            <person name="Liebeke M."/>
            <person name="Amann R."/>
            <person name="Knittel K."/>
            <person name="Wegener G."/>
        </authorList>
    </citation>
    <scope>NUCLEOTIDE SEQUENCE</scope>
    <source>
        <strain evidence="2">GoM-Arc1-LC-WB58</strain>
    </source>
</reference>
<dbReference type="Pfam" id="PF13500">
    <property type="entry name" value="AAA_26"/>
    <property type="match status" value="1"/>
</dbReference>